<feature type="domain" description="Metallo-beta-lactamase" evidence="1">
    <location>
        <begin position="24"/>
        <end position="228"/>
    </location>
</feature>
<dbReference type="InterPro" id="IPR050855">
    <property type="entry name" value="NDM-1-like"/>
</dbReference>
<organism evidence="2 3">
    <name type="scientific">Robertmurraya mangrovi</name>
    <dbReference type="NCBI Taxonomy" id="3098077"/>
    <lineage>
        <taxon>Bacteria</taxon>
        <taxon>Bacillati</taxon>
        <taxon>Bacillota</taxon>
        <taxon>Bacilli</taxon>
        <taxon>Bacillales</taxon>
        <taxon>Bacillaceae</taxon>
        <taxon>Robertmurraya</taxon>
    </lineage>
</organism>
<dbReference type="EMBL" id="JAXOFX010000001">
    <property type="protein sequence ID" value="MDZ5470602.1"/>
    <property type="molecule type" value="Genomic_DNA"/>
</dbReference>
<dbReference type="Gene3D" id="3.60.15.10">
    <property type="entry name" value="Ribonuclease Z/Hydroxyacylglutathione hydrolase-like"/>
    <property type="match status" value="1"/>
</dbReference>
<name>A0ABU5ITW7_9BACI</name>
<dbReference type="InterPro" id="IPR036866">
    <property type="entry name" value="RibonucZ/Hydroxyglut_hydro"/>
</dbReference>
<dbReference type="RefSeq" id="WP_322444900.1">
    <property type="nucleotide sequence ID" value="NZ_JAXOFX010000001.1"/>
</dbReference>
<dbReference type="PANTHER" id="PTHR42951:SF22">
    <property type="entry name" value="METALLO BETA-LACTAMASE SUPERFAMILY LIPOPROTEIN"/>
    <property type="match status" value="1"/>
</dbReference>
<evidence type="ECO:0000259" key="1">
    <source>
        <dbReference type="SMART" id="SM00849"/>
    </source>
</evidence>
<dbReference type="InterPro" id="IPR001279">
    <property type="entry name" value="Metallo-B-lactamas"/>
</dbReference>
<proteinExistence type="predicted"/>
<reference evidence="2 3" key="1">
    <citation type="submission" date="2023-11" db="EMBL/GenBank/DDBJ databases">
        <title>Bacillus jintuensis, isolated from a mudflat on the Beibu Gulf coast.</title>
        <authorList>
            <person name="Li M."/>
        </authorList>
    </citation>
    <scope>NUCLEOTIDE SEQUENCE [LARGE SCALE GENOMIC DNA]</scope>
    <source>
        <strain evidence="2 3">31A1R</strain>
    </source>
</reference>
<keyword evidence="3" id="KW-1185">Reference proteome</keyword>
<evidence type="ECO:0000313" key="2">
    <source>
        <dbReference type="EMBL" id="MDZ5470602.1"/>
    </source>
</evidence>
<dbReference type="SMART" id="SM00849">
    <property type="entry name" value="Lactamase_B"/>
    <property type="match status" value="1"/>
</dbReference>
<dbReference type="Proteomes" id="UP001290455">
    <property type="component" value="Unassembled WGS sequence"/>
</dbReference>
<sequence length="319" mass="36028">MKKTEKLAENLYLIDDFDLNVEERTGTYVLTESELTIIETSASPSIPYIKNGIQELGYTLEDIKYIIVTHIHLDHAGGAGLLLKDCPNASVVVHPKGKRHLADPSRLIAGARAVYGQQFDTLFDPIVPIPEERLIAMDHLSKLHLSDSCTLTFYDSPGHANHHFSIFHSKLEGIFTGDTSGVFYPQLLEDNIELYLPSTSPNQFDPNKMIASIELYRSLSPKYIFFGHYGMSENPNEVFTQVIEWLPKFLDTAQQAILEGDTFEEQVKVTANLLINNIQSFLNDKGIKPTHKVYKVLNLDMEVCAMGLVDYFHKQQHSN</sequence>
<protein>
    <submittedName>
        <fullName evidence="2">MBL fold metallo-hydrolase</fullName>
    </submittedName>
</protein>
<evidence type="ECO:0000313" key="3">
    <source>
        <dbReference type="Proteomes" id="UP001290455"/>
    </source>
</evidence>
<dbReference type="SUPFAM" id="SSF56281">
    <property type="entry name" value="Metallo-hydrolase/oxidoreductase"/>
    <property type="match status" value="1"/>
</dbReference>
<gene>
    <name evidence="2" type="ORF">SM124_02450</name>
</gene>
<comment type="caution">
    <text evidence="2">The sequence shown here is derived from an EMBL/GenBank/DDBJ whole genome shotgun (WGS) entry which is preliminary data.</text>
</comment>
<dbReference type="PANTHER" id="PTHR42951">
    <property type="entry name" value="METALLO-BETA-LACTAMASE DOMAIN-CONTAINING"/>
    <property type="match status" value="1"/>
</dbReference>
<dbReference type="CDD" id="cd07726">
    <property type="entry name" value="ST1585-like_MBL-fold"/>
    <property type="match status" value="1"/>
</dbReference>
<dbReference type="InterPro" id="IPR037482">
    <property type="entry name" value="ST1585_MBL-fold"/>
</dbReference>
<dbReference type="Pfam" id="PF00753">
    <property type="entry name" value="Lactamase_B"/>
    <property type="match status" value="1"/>
</dbReference>
<accession>A0ABU5ITW7</accession>